<comment type="caution">
    <text evidence="1">The sequence shown here is derived from an EMBL/GenBank/DDBJ whole genome shotgun (WGS) entry which is preliminary data.</text>
</comment>
<reference evidence="1 2" key="1">
    <citation type="submission" date="2016-05" db="EMBL/GenBank/DDBJ databases">
        <title>Paenibacillus oryzae. sp. nov., isolated from the rice root.</title>
        <authorList>
            <person name="Zhang J."/>
            <person name="Zhang X."/>
        </authorList>
    </citation>
    <scope>NUCLEOTIDE SEQUENCE [LARGE SCALE GENOMIC DNA]</scope>
    <source>
        <strain evidence="1 2">1DrF-4</strain>
    </source>
</reference>
<keyword evidence="2" id="KW-1185">Reference proteome</keyword>
<organism evidence="1 2">
    <name type="scientific">Paenibacillus oryzae</name>
    <dbReference type="NCBI Taxonomy" id="1844972"/>
    <lineage>
        <taxon>Bacteria</taxon>
        <taxon>Bacillati</taxon>
        <taxon>Bacillota</taxon>
        <taxon>Bacilli</taxon>
        <taxon>Bacillales</taxon>
        <taxon>Paenibacillaceae</taxon>
        <taxon>Paenibacillus</taxon>
    </lineage>
</organism>
<sequence>MQMNGAVDLLKLNKMNAILLLLILNAIYLVSYSSNAKYDDAHFIHYNTSFFAEKGSDYKLSIAYINKKGFKSSIVPSEVASISFNN</sequence>
<accession>A0A1A5YI96</accession>
<dbReference type="EMBL" id="LYPA01000058">
    <property type="protein sequence ID" value="OBR65304.1"/>
    <property type="molecule type" value="Genomic_DNA"/>
</dbReference>
<dbReference type="Proteomes" id="UP000092024">
    <property type="component" value="Unassembled WGS sequence"/>
</dbReference>
<dbReference type="STRING" id="1844972.A7K91_15220"/>
<gene>
    <name evidence="1" type="ORF">A7K91_15220</name>
</gene>
<evidence type="ECO:0000313" key="1">
    <source>
        <dbReference type="EMBL" id="OBR65304.1"/>
    </source>
</evidence>
<proteinExistence type="predicted"/>
<evidence type="ECO:0000313" key="2">
    <source>
        <dbReference type="Proteomes" id="UP000092024"/>
    </source>
</evidence>
<dbReference type="AlphaFoldDB" id="A0A1A5YI96"/>
<name>A0A1A5YI96_9BACL</name>
<protein>
    <submittedName>
        <fullName evidence="1">Uncharacterized protein</fullName>
    </submittedName>
</protein>